<evidence type="ECO:0000256" key="1">
    <source>
        <dbReference type="ARBA" id="ARBA00003416"/>
    </source>
</evidence>
<dbReference type="PANTHER" id="PTHR30563">
    <property type="entry name" value="DNA RECOMBINATION PROTEIN RMUC"/>
    <property type="match status" value="1"/>
</dbReference>
<gene>
    <name evidence="5" type="ORF">FB391_1579</name>
</gene>
<organism evidence="5 6">
    <name type="scientific">Microbacterium kyungheense</name>
    <dbReference type="NCBI Taxonomy" id="1263636"/>
    <lineage>
        <taxon>Bacteria</taxon>
        <taxon>Bacillati</taxon>
        <taxon>Actinomycetota</taxon>
        <taxon>Actinomycetes</taxon>
        <taxon>Micrococcales</taxon>
        <taxon>Microbacteriaceae</taxon>
        <taxon>Microbacterium</taxon>
    </lineage>
</organism>
<dbReference type="EMBL" id="VFPE01000002">
    <property type="protein sequence ID" value="TQM27557.1"/>
    <property type="molecule type" value="Genomic_DNA"/>
</dbReference>
<dbReference type="AlphaFoldDB" id="A0A543F146"/>
<evidence type="ECO:0000256" key="2">
    <source>
        <dbReference type="ARBA" id="ARBA00009840"/>
    </source>
</evidence>
<keyword evidence="6" id="KW-1185">Reference proteome</keyword>
<reference evidence="5 6" key="1">
    <citation type="submission" date="2019-06" db="EMBL/GenBank/DDBJ databases">
        <title>Sequencing the genomes of 1000 actinobacteria strains.</title>
        <authorList>
            <person name="Klenk H.-P."/>
        </authorList>
    </citation>
    <scope>NUCLEOTIDE SEQUENCE [LARGE SCALE GENOMIC DNA]</scope>
    <source>
        <strain evidence="5 6">DSM 105492</strain>
    </source>
</reference>
<evidence type="ECO:0000256" key="4">
    <source>
        <dbReference type="ARBA" id="ARBA00023172"/>
    </source>
</evidence>
<dbReference type="Proteomes" id="UP000320235">
    <property type="component" value="Unassembled WGS sequence"/>
</dbReference>
<evidence type="ECO:0000313" key="5">
    <source>
        <dbReference type="EMBL" id="TQM27557.1"/>
    </source>
</evidence>
<comment type="function">
    <text evidence="1">Involved in DNA recombination.</text>
</comment>
<dbReference type="PANTHER" id="PTHR30563:SF0">
    <property type="entry name" value="DNA RECOMBINATION PROTEIN RMUC"/>
    <property type="match status" value="1"/>
</dbReference>
<dbReference type="InterPro" id="IPR003798">
    <property type="entry name" value="DNA_recombination_RmuC"/>
</dbReference>
<accession>A0A543F146</accession>
<keyword evidence="3" id="KW-0175">Coiled coil</keyword>
<dbReference type="Pfam" id="PF02646">
    <property type="entry name" value="RmuC"/>
    <property type="match status" value="1"/>
</dbReference>
<dbReference type="RefSeq" id="WP_345555357.1">
    <property type="nucleotide sequence ID" value="NZ_BAABLH010000004.1"/>
</dbReference>
<sequence length="525" mass="57816">MQLLVTVFTILNALLLIAVATLVISFRPRRQTALDLGPVQQDLQAIRGELRADLSTQRQELRDNFSAGQQQLEQRLSAAASAQADDLARDREARADAQSRLDAALTMGLATIADRVDSQGRATQAGHVEFRGALEGRFDVLRKDSDGKLELIRATVDEKLQGTLAEALRENATKIQDLTSANAAKHVEMQTLLRDELEKLRTGNEAKLERMRETVDEKLQGTLEKRLGASFALVSERLELVQKGLGEMQTLASDVGGLKRVLTNVKNRGSWGEVQLSRQLEDILTAGQFEQNVVIKAGTQESVEFAVKLPGRGEDDAPVYLPIDSKFPQEDYERLLEAQERGEKSEIDAASKSLERAVLAQAKTIASKYIDPPRSTDFAIMYLPTEGLFAEVVRQPGLASKLQSELRILITGPTTLMSLLNSLQVGFRSLAIEKRSSEVWQVLSAAKSEFQKYGQVWDKLGKQLQTAQNTVQEAGRRTRAVERRLRDVETSEVDATAVSTDPTVMLPIDAGADLDLLNEGLTASV</sequence>
<name>A0A543F146_9MICO</name>
<evidence type="ECO:0000313" key="6">
    <source>
        <dbReference type="Proteomes" id="UP000320235"/>
    </source>
</evidence>
<comment type="similarity">
    <text evidence="2">Belongs to the RmuC family.</text>
</comment>
<evidence type="ECO:0000256" key="3">
    <source>
        <dbReference type="ARBA" id="ARBA00023054"/>
    </source>
</evidence>
<comment type="caution">
    <text evidence="5">The sequence shown here is derived from an EMBL/GenBank/DDBJ whole genome shotgun (WGS) entry which is preliminary data.</text>
</comment>
<proteinExistence type="inferred from homology"/>
<dbReference type="GO" id="GO:0006310">
    <property type="term" value="P:DNA recombination"/>
    <property type="evidence" value="ECO:0007669"/>
    <property type="project" value="UniProtKB-KW"/>
</dbReference>
<protein>
    <submittedName>
        <fullName evidence="5">DNA recombination protein RmuC</fullName>
    </submittedName>
</protein>
<keyword evidence="4" id="KW-0233">DNA recombination</keyword>